<accession>A0A0S4JKM6</accession>
<dbReference type="Proteomes" id="UP000051952">
    <property type="component" value="Unassembled WGS sequence"/>
</dbReference>
<keyword evidence="2" id="KW-1185">Reference proteome</keyword>
<reference evidence="2" key="1">
    <citation type="submission" date="2015-09" db="EMBL/GenBank/DDBJ databases">
        <authorList>
            <consortium name="Pathogen Informatics"/>
        </authorList>
    </citation>
    <scope>NUCLEOTIDE SEQUENCE [LARGE SCALE GENOMIC DNA]</scope>
    <source>
        <strain evidence="2">Lake Konstanz</strain>
    </source>
</reference>
<evidence type="ECO:0000313" key="1">
    <source>
        <dbReference type="EMBL" id="CUG89019.1"/>
    </source>
</evidence>
<dbReference type="VEuPathDB" id="TriTrypDB:BSAL_18810"/>
<gene>
    <name evidence="1" type="ORF">BSAL_18810</name>
</gene>
<protein>
    <submittedName>
        <fullName evidence="1">Uncharacterized protein</fullName>
    </submittedName>
</protein>
<dbReference type="EMBL" id="CYKH01001695">
    <property type="protein sequence ID" value="CUG89019.1"/>
    <property type="molecule type" value="Genomic_DNA"/>
</dbReference>
<dbReference type="AlphaFoldDB" id="A0A0S4JKM6"/>
<organism evidence="1 2">
    <name type="scientific">Bodo saltans</name>
    <name type="common">Flagellated protozoan</name>
    <dbReference type="NCBI Taxonomy" id="75058"/>
    <lineage>
        <taxon>Eukaryota</taxon>
        <taxon>Discoba</taxon>
        <taxon>Euglenozoa</taxon>
        <taxon>Kinetoplastea</taxon>
        <taxon>Metakinetoplastina</taxon>
        <taxon>Eubodonida</taxon>
        <taxon>Bodonidae</taxon>
        <taxon>Bodo</taxon>
    </lineage>
</organism>
<evidence type="ECO:0000313" key="2">
    <source>
        <dbReference type="Proteomes" id="UP000051952"/>
    </source>
</evidence>
<name>A0A0S4JKM6_BODSA</name>
<proteinExistence type="predicted"/>
<sequence>MLLIIRATEQNSLQETGAENADDWLSRLLDGVLSTRLAPLSSMFIEGSHYAPVDEAAKQLVSDSGALLGYDCADRPRFPSDSLGFSVVYPFPVQQKINIQSVLKVVDQELRDAVDAAVTTLLLEQRDDRAAAAHHSSNGTKLSSWALASQRVLMGKLLWVPAYAWKSGLDALTLTLPTRYHPLLEKGILEMQRAAGVRPIHPTGQEEIAAEKEVDVADLYSGLWAIPLRMFLRNRYFPQLP</sequence>